<protein>
    <submittedName>
        <fullName evidence="3">Uncharacterized protein</fullName>
    </submittedName>
</protein>
<feature type="region of interest" description="Disordered" evidence="1">
    <location>
        <begin position="23"/>
        <end position="108"/>
    </location>
</feature>
<comment type="caution">
    <text evidence="3">The sequence shown here is derived from an EMBL/GenBank/DDBJ whole genome shotgun (WGS) entry which is preliminary data.</text>
</comment>
<dbReference type="EMBL" id="CAXLJM020000018">
    <property type="protein sequence ID" value="CAL8084651.1"/>
    <property type="molecule type" value="Genomic_DNA"/>
</dbReference>
<evidence type="ECO:0000256" key="1">
    <source>
        <dbReference type="SAM" id="MobiDB-lite"/>
    </source>
</evidence>
<dbReference type="Proteomes" id="UP001642540">
    <property type="component" value="Unassembled WGS sequence"/>
</dbReference>
<keyword evidence="2" id="KW-0472">Membrane</keyword>
<feature type="compositionally biased region" description="Low complexity" evidence="1">
    <location>
        <begin position="29"/>
        <end position="40"/>
    </location>
</feature>
<accession>A0ABP1Q0J7</accession>
<name>A0ABP1Q0J7_9HEXA</name>
<feature type="compositionally biased region" description="Basic and acidic residues" evidence="1">
    <location>
        <begin position="67"/>
        <end position="83"/>
    </location>
</feature>
<keyword evidence="4" id="KW-1185">Reference proteome</keyword>
<feature type="transmembrane region" description="Helical" evidence="2">
    <location>
        <begin position="187"/>
        <end position="212"/>
    </location>
</feature>
<sequence length="247" mass="28235">MFYSDQITTTFGQFWYESDPLTTGTHVTSSADSSSSPWTSAGVENNGTGHNKRPESTTPLSSPHSSHAHDHNSTDYKNKTVEHHGHHHHHHQQQQHHSISQRHNSTLGNHSLGEEEVYYPRRNNTDSSETLDQSGEDSSEGNSSNSENMEGEDENVILQDFKERFAETMRTIVKRMENFTGIRRAEFVVPLFMLLCFLSFFSAISFCCCIMMRRRDNRRRKLFGKLITDLQTGDTKTVLLNHSDLDD</sequence>
<proteinExistence type="predicted"/>
<keyword evidence="2" id="KW-1133">Transmembrane helix</keyword>
<evidence type="ECO:0000256" key="2">
    <source>
        <dbReference type="SAM" id="Phobius"/>
    </source>
</evidence>
<organism evidence="3 4">
    <name type="scientific">Orchesella dallaii</name>
    <dbReference type="NCBI Taxonomy" id="48710"/>
    <lineage>
        <taxon>Eukaryota</taxon>
        <taxon>Metazoa</taxon>
        <taxon>Ecdysozoa</taxon>
        <taxon>Arthropoda</taxon>
        <taxon>Hexapoda</taxon>
        <taxon>Collembola</taxon>
        <taxon>Entomobryomorpha</taxon>
        <taxon>Entomobryoidea</taxon>
        <taxon>Orchesellidae</taxon>
        <taxon>Orchesellinae</taxon>
        <taxon>Orchesella</taxon>
    </lineage>
</organism>
<feature type="compositionally biased region" description="Basic residues" evidence="1">
    <location>
        <begin position="84"/>
        <end position="94"/>
    </location>
</feature>
<keyword evidence="2" id="KW-0812">Transmembrane</keyword>
<feature type="region of interest" description="Disordered" evidence="1">
    <location>
        <begin position="122"/>
        <end position="153"/>
    </location>
</feature>
<evidence type="ECO:0000313" key="3">
    <source>
        <dbReference type="EMBL" id="CAL8084651.1"/>
    </source>
</evidence>
<gene>
    <name evidence="3" type="ORF">ODALV1_LOCUS5865</name>
</gene>
<evidence type="ECO:0000313" key="4">
    <source>
        <dbReference type="Proteomes" id="UP001642540"/>
    </source>
</evidence>
<reference evidence="3 4" key="1">
    <citation type="submission" date="2024-08" db="EMBL/GenBank/DDBJ databases">
        <authorList>
            <person name="Cucini C."/>
            <person name="Frati F."/>
        </authorList>
    </citation>
    <scope>NUCLEOTIDE SEQUENCE [LARGE SCALE GENOMIC DNA]</scope>
</reference>